<protein>
    <submittedName>
        <fullName evidence="2">Uncharacterized protein</fullName>
    </submittedName>
</protein>
<proteinExistence type="predicted"/>
<sequence length="132" mass="13930">MHIYVTRAGKEANVAPPATSEKAGVTDCIKGITPASSSDSSSQDASSALSVHGVSKSDLGLNHVQARPDLDTIVRDFVAGTVRGGTDIFASGPGGMTSDLRRIIASTNKGGDVWKGDDRWDVRLTCDDRLEW</sequence>
<organism evidence="2 3">
    <name type="scientific">Periconia macrospinosa</name>
    <dbReference type="NCBI Taxonomy" id="97972"/>
    <lineage>
        <taxon>Eukaryota</taxon>
        <taxon>Fungi</taxon>
        <taxon>Dikarya</taxon>
        <taxon>Ascomycota</taxon>
        <taxon>Pezizomycotina</taxon>
        <taxon>Dothideomycetes</taxon>
        <taxon>Pleosporomycetidae</taxon>
        <taxon>Pleosporales</taxon>
        <taxon>Massarineae</taxon>
        <taxon>Periconiaceae</taxon>
        <taxon>Periconia</taxon>
    </lineage>
</organism>
<accession>A0A2V1D657</accession>
<dbReference type="STRING" id="97972.A0A2V1D657"/>
<evidence type="ECO:0000313" key="2">
    <source>
        <dbReference type="EMBL" id="PVH93522.1"/>
    </source>
</evidence>
<evidence type="ECO:0000313" key="3">
    <source>
        <dbReference type="Proteomes" id="UP000244855"/>
    </source>
</evidence>
<dbReference type="EMBL" id="KZ805583">
    <property type="protein sequence ID" value="PVH93522.1"/>
    <property type="molecule type" value="Genomic_DNA"/>
</dbReference>
<gene>
    <name evidence="2" type="ORF">DM02DRAFT_619213</name>
</gene>
<dbReference type="Gene3D" id="3.40.50.80">
    <property type="entry name" value="Nucleotide-binding domain of ferredoxin-NADP reductase (FNR) module"/>
    <property type="match status" value="1"/>
</dbReference>
<keyword evidence="3" id="KW-1185">Reference proteome</keyword>
<reference evidence="2 3" key="1">
    <citation type="journal article" date="2018" name="Sci. Rep.">
        <title>Comparative genomics provides insights into the lifestyle and reveals functional heterogeneity of dark septate endophytic fungi.</title>
        <authorList>
            <person name="Knapp D.G."/>
            <person name="Nemeth J.B."/>
            <person name="Barry K."/>
            <person name="Hainaut M."/>
            <person name="Henrissat B."/>
            <person name="Johnson J."/>
            <person name="Kuo A."/>
            <person name="Lim J.H.P."/>
            <person name="Lipzen A."/>
            <person name="Nolan M."/>
            <person name="Ohm R.A."/>
            <person name="Tamas L."/>
            <person name="Grigoriev I.V."/>
            <person name="Spatafora J.W."/>
            <person name="Nagy L.G."/>
            <person name="Kovacs G.M."/>
        </authorList>
    </citation>
    <scope>NUCLEOTIDE SEQUENCE [LARGE SCALE GENOMIC DNA]</scope>
    <source>
        <strain evidence="2 3">DSE2036</strain>
    </source>
</reference>
<dbReference type="AlphaFoldDB" id="A0A2V1D657"/>
<evidence type="ECO:0000256" key="1">
    <source>
        <dbReference type="SAM" id="MobiDB-lite"/>
    </source>
</evidence>
<feature type="region of interest" description="Disordered" evidence="1">
    <location>
        <begin position="30"/>
        <end position="49"/>
    </location>
</feature>
<dbReference type="InterPro" id="IPR039261">
    <property type="entry name" value="FNR_nucleotide-bd"/>
</dbReference>
<dbReference type="Proteomes" id="UP000244855">
    <property type="component" value="Unassembled WGS sequence"/>
</dbReference>
<feature type="compositionally biased region" description="Low complexity" evidence="1">
    <location>
        <begin position="35"/>
        <end position="49"/>
    </location>
</feature>
<dbReference type="OrthoDB" id="167398at2759"/>
<name>A0A2V1D657_9PLEO</name>